<dbReference type="EMBL" id="LWMW01000114">
    <property type="protein sequence ID" value="KZX15574.1"/>
    <property type="molecule type" value="Genomic_DNA"/>
</dbReference>
<protein>
    <submittedName>
        <fullName evidence="1">Uncharacterized protein</fullName>
    </submittedName>
</protein>
<dbReference type="SUPFAM" id="SSF46785">
    <property type="entry name" value="Winged helix' DNA-binding domain"/>
    <property type="match status" value="1"/>
</dbReference>
<dbReference type="Proteomes" id="UP000077275">
    <property type="component" value="Unassembled WGS sequence"/>
</dbReference>
<dbReference type="STRING" id="47311.MBCUT_14090"/>
<dbReference type="Gene3D" id="1.10.10.10">
    <property type="entry name" value="Winged helix-like DNA-binding domain superfamily/Winged helix DNA-binding domain"/>
    <property type="match status" value="1"/>
</dbReference>
<dbReference type="OrthoDB" id="114909at2157"/>
<dbReference type="InterPro" id="IPR011991">
    <property type="entry name" value="ArsR-like_HTH"/>
</dbReference>
<organism evidence="1 2">
    <name type="scientific">Methanobrevibacter cuticularis</name>
    <dbReference type="NCBI Taxonomy" id="47311"/>
    <lineage>
        <taxon>Archaea</taxon>
        <taxon>Methanobacteriati</taxon>
        <taxon>Methanobacteriota</taxon>
        <taxon>Methanomada group</taxon>
        <taxon>Methanobacteria</taxon>
        <taxon>Methanobacteriales</taxon>
        <taxon>Methanobacteriaceae</taxon>
        <taxon>Methanobrevibacter</taxon>
    </lineage>
</organism>
<keyword evidence="2" id="KW-1185">Reference proteome</keyword>
<dbReference type="InterPro" id="IPR036390">
    <property type="entry name" value="WH_DNA-bd_sf"/>
</dbReference>
<dbReference type="RefSeq" id="WP_084270753.1">
    <property type="nucleotide sequence ID" value="NZ_LWMW01000114.1"/>
</dbReference>
<dbReference type="PATRIC" id="fig|47311.3.peg.1539"/>
<gene>
    <name evidence="1" type="ORF">MBCUT_14090</name>
</gene>
<comment type="caution">
    <text evidence="1">The sequence shown here is derived from an EMBL/GenBank/DDBJ whole genome shotgun (WGS) entry which is preliminary data.</text>
</comment>
<sequence>MTLKGKNNCEKNITIKKSQNSYQGEEEIIEIKKKLNSMHNDLKKIIEQSNQEYLNIISSNLKHEFINSINGYMLDKTDETLDQRMIDPCDMREKCKNTFKRYLDKHTKELSPDNISKKKINKGREELKELRKIGIKEKCDVCFDEVSHIFENQISLIDSLKIYENRDIEDNAEISAINEVNVVKNVLDPIANKQRLQILKVIALEPKTFSTLSKLTNLRGGNLLFHIQKLQKADLIMQKYERGEYILTKKGFKIINLIANLN</sequence>
<dbReference type="InterPro" id="IPR016723">
    <property type="entry name" value="Tscrpt_reg_ArsR_prd"/>
</dbReference>
<reference evidence="1 2" key="1">
    <citation type="submission" date="2016-04" db="EMBL/GenBank/DDBJ databases">
        <title>Genome sequence of Methanobrevibacter cuticularis DSM 11139.</title>
        <authorList>
            <person name="Poehlein A."/>
            <person name="Seedorf H."/>
            <person name="Daniel R."/>
        </authorList>
    </citation>
    <scope>NUCLEOTIDE SEQUENCE [LARGE SCALE GENOMIC DNA]</scope>
    <source>
        <strain evidence="1 2">DSM 11139</strain>
    </source>
</reference>
<dbReference type="InterPro" id="IPR036388">
    <property type="entry name" value="WH-like_DNA-bd_sf"/>
</dbReference>
<dbReference type="PIRSF" id="PIRSF018357">
    <property type="entry name" value="Trans_reg_ArsR_prd"/>
    <property type="match status" value="1"/>
</dbReference>
<proteinExistence type="predicted"/>
<dbReference type="AlphaFoldDB" id="A0A166DGB7"/>
<name>A0A166DGB7_9EURY</name>
<evidence type="ECO:0000313" key="2">
    <source>
        <dbReference type="Proteomes" id="UP000077275"/>
    </source>
</evidence>
<evidence type="ECO:0000313" key="1">
    <source>
        <dbReference type="EMBL" id="KZX15574.1"/>
    </source>
</evidence>
<accession>A0A166DGB7</accession>
<dbReference type="CDD" id="cd00090">
    <property type="entry name" value="HTH_ARSR"/>
    <property type="match status" value="1"/>
</dbReference>